<sequence>MNNTNWSRHKESCKKKKSVKRSASSSISNFFKPTERDGKFPKFEQSLFNNPSTSIIENTDNVQEHQVNIEENVSNKPSTSIIENSDSVQALQENFEENVSNNPSISTIENTDTVQELQLNIEENVSNKPSTSIIENSDSVQALQENFEENVSNNPSISTIENTDTVQELQLNIEENVSNKSPTSIIENSDSVQALQENFEENVFDNPSTSNDTRSVDILIGMHDFKLYPNDPGNFPEEMSSELLTYFIQYGPCQPSPLELPSSIFPKSKDPNGVSRSFHESYYHKTIQNVQVRRNWLSYSPSQNKVYCVSCKLFGLPKAKKAVLAQKGTNSWQNLKRNLETHEQTIEHLQSEISRGLFSKNDRVDLNLRLSKNRHIAENREVLRVIIEVIIFAARQNIALRGHSENVLSDNRGNFLELIKLMSHHNSTLQYHLEKINSSNHNRLTFMSHESQNKLLLIIAEIIRSVIVKQLKAAGLFSVIIDTTTDVASLEQFSFVVRYVHEGSIEERLLSLVTASDATGKGLYNTFCTITEMYQIDWKTKLCAQSYDGAAAMQGEYSGLRTYIQNENPKAIYVWCFAHLLNLVIVDTLDSTTDTKIFFGDLHGIVTFMRARKRTATFYECQKKLNIESKANDRIRKIKNFSDTRWTSHDRVITVIHDKYEALKNTLELLSESTDRVTASNAKSFLQIISSFHFVLVLKLMKSIFTITTPTSCYLQSKSIDFIQAIKLVDETKKRLLELRSDKYFQELVQNTKQFTNEQNLCENDFKKVRTRKTKKMPGENVQDEISSSASDRFRVNTYYKCLDQITSSIDNRFSNARDILKDLALLSPERLMEAKYKSEMDLPDKCFLDLATWITDINPYQLKTEYLLFSKSLKELIIGMKFPDNQSNESLDINTEEDSSEDEHQNITSKPKQNITLGTILNVLSSLDIMSAFPNLYCAYKALCTIPASSASAERSFSKVKLIKTRLRSTMSQQRLESLMLISCERDIPIDINEVINKFGLSSSVLRKELMFG</sequence>
<evidence type="ECO:0008006" key="6">
    <source>
        <dbReference type="Google" id="ProtNLM"/>
    </source>
</evidence>
<name>A0AAV0XRC2_9HEMI</name>
<dbReference type="Proteomes" id="UP001160148">
    <property type="component" value="Unassembled WGS sequence"/>
</dbReference>
<keyword evidence="5" id="KW-1185">Reference proteome</keyword>
<protein>
    <recommendedName>
        <fullName evidence="6">Zinc finger MYM-type protein 1-like</fullName>
    </recommendedName>
</protein>
<dbReference type="EMBL" id="CARXXK010000117">
    <property type="protein sequence ID" value="CAI6369911.1"/>
    <property type="molecule type" value="Genomic_DNA"/>
</dbReference>
<evidence type="ECO:0000313" key="4">
    <source>
        <dbReference type="EMBL" id="CAI6369911.1"/>
    </source>
</evidence>
<feature type="region of interest" description="Disordered" evidence="1">
    <location>
        <begin position="1"/>
        <end position="36"/>
    </location>
</feature>
<dbReference type="Pfam" id="PF05699">
    <property type="entry name" value="Dimer_Tnp_hAT"/>
    <property type="match status" value="1"/>
</dbReference>
<dbReference type="PANTHER" id="PTHR45749:SF37">
    <property type="entry name" value="OS05G0311600 PROTEIN"/>
    <property type="match status" value="1"/>
</dbReference>
<feature type="compositionally biased region" description="Basic residues" evidence="1">
    <location>
        <begin position="11"/>
        <end position="20"/>
    </location>
</feature>
<feature type="domain" description="DUF4371" evidence="3">
    <location>
        <begin position="379"/>
        <end position="559"/>
    </location>
</feature>
<dbReference type="AlphaFoldDB" id="A0AAV0XRC2"/>
<comment type="caution">
    <text evidence="4">The sequence shown here is derived from an EMBL/GenBank/DDBJ whole genome shotgun (WGS) entry which is preliminary data.</text>
</comment>
<feature type="region of interest" description="Disordered" evidence="1">
    <location>
        <begin position="889"/>
        <end position="910"/>
    </location>
</feature>
<evidence type="ECO:0000259" key="2">
    <source>
        <dbReference type="Pfam" id="PF05699"/>
    </source>
</evidence>
<dbReference type="PANTHER" id="PTHR45749">
    <property type="match status" value="1"/>
</dbReference>
<evidence type="ECO:0000256" key="1">
    <source>
        <dbReference type="SAM" id="MobiDB-lite"/>
    </source>
</evidence>
<dbReference type="Pfam" id="PF14291">
    <property type="entry name" value="DUF4371"/>
    <property type="match status" value="1"/>
</dbReference>
<evidence type="ECO:0000259" key="3">
    <source>
        <dbReference type="Pfam" id="PF14291"/>
    </source>
</evidence>
<accession>A0AAV0XRC2</accession>
<gene>
    <name evidence="4" type="ORF">MEUPH1_LOCUS24095</name>
</gene>
<dbReference type="SUPFAM" id="SSF53098">
    <property type="entry name" value="Ribonuclease H-like"/>
    <property type="match status" value="1"/>
</dbReference>
<evidence type="ECO:0000313" key="5">
    <source>
        <dbReference type="Proteomes" id="UP001160148"/>
    </source>
</evidence>
<reference evidence="4 5" key="1">
    <citation type="submission" date="2023-01" db="EMBL/GenBank/DDBJ databases">
        <authorList>
            <person name="Whitehead M."/>
        </authorList>
    </citation>
    <scope>NUCLEOTIDE SEQUENCE [LARGE SCALE GENOMIC DNA]</scope>
</reference>
<proteinExistence type="predicted"/>
<dbReference type="InterPro" id="IPR025398">
    <property type="entry name" value="DUF4371"/>
</dbReference>
<dbReference type="InterPro" id="IPR008906">
    <property type="entry name" value="HATC_C_dom"/>
</dbReference>
<feature type="domain" description="HAT C-terminal dimerisation" evidence="2">
    <location>
        <begin position="932"/>
        <end position="988"/>
    </location>
</feature>
<organism evidence="4 5">
    <name type="scientific">Macrosiphum euphorbiae</name>
    <name type="common">potato aphid</name>
    <dbReference type="NCBI Taxonomy" id="13131"/>
    <lineage>
        <taxon>Eukaryota</taxon>
        <taxon>Metazoa</taxon>
        <taxon>Ecdysozoa</taxon>
        <taxon>Arthropoda</taxon>
        <taxon>Hexapoda</taxon>
        <taxon>Insecta</taxon>
        <taxon>Pterygota</taxon>
        <taxon>Neoptera</taxon>
        <taxon>Paraneoptera</taxon>
        <taxon>Hemiptera</taxon>
        <taxon>Sternorrhyncha</taxon>
        <taxon>Aphidomorpha</taxon>
        <taxon>Aphidoidea</taxon>
        <taxon>Aphididae</taxon>
        <taxon>Macrosiphini</taxon>
        <taxon>Macrosiphum</taxon>
    </lineage>
</organism>
<dbReference type="GO" id="GO:0046983">
    <property type="term" value="F:protein dimerization activity"/>
    <property type="evidence" value="ECO:0007669"/>
    <property type="project" value="InterPro"/>
</dbReference>
<dbReference type="InterPro" id="IPR012337">
    <property type="entry name" value="RNaseH-like_sf"/>
</dbReference>